<dbReference type="InterPro" id="IPR011992">
    <property type="entry name" value="EF-hand-dom_pair"/>
</dbReference>
<feature type="domain" description="EF-hand" evidence="6">
    <location>
        <begin position="106"/>
        <end position="141"/>
    </location>
</feature>
<dbReference type="SMART" id="SM00054">
    <property type="entry name" value="EFh"/>
    <property type="match status" value="2"/>
</dbReference>
<protein>
    <recommendedName>
        <fullName evidence="6">EF-hand domain-containing protein</fullName>
    </recommendedName>
</protein>
<reference evidence="7" key="2">
    <citation type="journal article" date="2022" name="Hortic Res">
        <title>The genome of Dioscorea zingiberensis sheds light on the biosynthesis, origin and evolution of the medicinally important diosgenin saponins.</title>
        <authorList>
            <person name="Li Y."/>
            <person name="Tan C."/>
            <person name="Li Z."/>
            <person name="Guo J."/>
            <person name="Li S."/>
            <person name="Chen X."/>
            <person name="Wang C."/>
            <person name="Dai X."/>
            <person name="Yang H."/>
            <person name="Song W."/>
            <person name="Hou L."/>
            <person name="Xu J."/>
            <person name="Tong Z."/>
            <person name="Xu A."/>
            <person name="Yuan X."/>
            <person name="Wang W."/>
            <person name="Yang Q."/>
            <person name="Chen L."/>
            <person name="Sun Z."/>
            <person name="Wang K."/>
            <person name="Pan B."/>
            <person name="Chen J."/>
            <person name="Bao Y."/>
            <person name="Liu F."/>
            <person name="Qi X."/>
            <person name="Gang D.R."/>
            <person name="Wen J."/>
            <person name="Li J."/>
        </authorList>
    </citation>
    <scope>NUCLEOTIDE SEQUENCE</scope>
    <source>
        <strain evidence="7">Dzin_1.0</strain>
    </source>
</reference>
<evidence type="ECO:0000256" key="1">
    <source>
        <dbReference type="ARBA" id="ARBA00003291"/>
    </source>
</evidence>
<dbReference type="InterPro" id="IPR018247">
    <property type="entry name" value="EF_Hand_1_Ca_BS"/>
</dbReference>
<keyword evidence="4" id="KW-0106">Calcium</keyword>
<organism evidence="7 8">
    <name type="scientific">Dioscorea zingiberensis</name>
    <dbReference type="NCBI Taxonomy" id="325984"/>
    <lineage>
        <taxon>Eukaryota</taxon>
        <taxon>Viridiplantae</taxon>
        <taxon>Streptophyta</taxon>
        <taxon>Embryophyta</taxon>
        <taxon>Tracheophyta</taxon>
        <taxon>Spermatophyta</taxon>
        <taxon>Magnoliopsida</taxon>
        <taxon>Liliopsida</taxon>
        <taxon>Dioscoreales</taxon>
        <taxon>Dioscoreaceae</taxon>
        <taxon>Dioscorea</taxon>
    </lineage>
</organism>
<feature type="compositionally biased region" description="Basic and acidic residues" evidence="5">
    <location>
        <begin position="48"/>
        <end position="66"/>
    </location>
</feature>
<gene>
    <name evidence="7" type="ORF">J5N97_018119</name>
</gene>
<dbReference type="GO" id="GO:0005509">
    <property type="term" value="F:calcium ion binding"/>
    <property type="evidence" value="ECO:0007669"/>
    <property type="project" value="InterPro"/>
</dbReference>
<feature type="compositionally biased region" description="Low complexity" evidence="5">
    <location>
        <begin position="27"/>
        <end position="41"/>
    </location>
</feature>
<dbReference type="SUPFAM" id="SSF47473">
    <property type="entry name" value="EF-hand"/>
    <property type="match status" value="1"/>
</dbReference>
<keyword evidence="3" id="KW-0677">Repeat</keyword>
<dbReference type="InterPro" id="IPR039647">
    <property type="entry name" value="EF_hand_pair_protein_CML-like"/>
</dbReference>
<reference evidence="7" key="1">
    <citation type="submission" date="2021-03" db="EMBL/GenBank/DDBJ databases">
        <authorList>
            <person name="Li Z."/>
            <person name="Yang C."/>
        </authorList>
    </citation>
    <scope>NUCLEOTIDE SEQUENCE</scope>
    <source>
        <strain evidence="7">Dzin_1.0</strain>
        <tissue evidence="7">Leaf</tissue>
    </source>
</reference>
<dbReference type="Proteomes" id="UP001085076">
    <property type="component" value="Miscellaneous, Linkage group lg04"/>
</dbReference>
<keyword evidence="2" id="KW-0479">Metal-binding</keyword>
<dbReference type="AlphaFoldDB" id="A0A9D5CN82"/>
<evidence type="ECO:0000256" key="3">
    <source>
        <dbReference type="ARBA" id="ARBA00022737"/>
    </source>
</evidence>
<comment type="function">
    <text evidence="1">Potential calcium sensor.</text>
</comment>
<dbReference type="Pfam" id="PF13499">
    <property type="entry name" value="EF-hand_7"/>
    <property type="match status" value="1"/>
</dbReference>
<sequence>MKLSLGSLFGSPAKPGKKAKHARTISRSETSSFGSNSSSEESTPKSVLPREKVTRRELEGVLRRLGPDPPTEEEVAAMLAEAERGGEGVISLEAIGALGGSGRKSTAGIELREAFAVFDEDGDGRISAEELMKMFAMIGEEGCTIDDCRRMIGGVDSDGDGFVCFDDFVRMMASPR</sequence>
<feature type="domain" description="EF-hand" evidence="6">
    <location>
        <begin position="143"/>
        <end position="176"/>
    </location>
</feature>
<evidence type="ECO:0000313" key="7">
    <source>
        <dbReference type="EMBL" id="KAJ0976154.1"/>
    </source>
</evidence>
<dbReference type="OrthoDB" id="691152at2759"/>
<dbReference type="PROSITE" id="PS50222">
    <property type="entry name" value="EF_HAND_2"/>
    <property type="match status" value="2"/>
</dbReference>
<feature type="region of interest" description="Disordered" evidence="5">
    <location>
        <begin position="1"/>
        <end position="72"/>
    </location>
</feature>
<dbReference type="InterPro" id="IPR002048">
    <property type="entry name" value="EF_hand_dom"/>
</dbReference>
<name>A0A9D5CN82_9LILI</name>
<dbReference type="EMBL" id="JAGGNH010000004">
    <property type="protein sequence ID" value="KAJ0976154.1"/>
    <property type="molecule type" value="Genomic_DNA"/>
</dbReference>
<keyword evidence="8" id="KW-1185">Reference proteome</keyword>
<dbReference type="Gene3D" id="1.10.238.10">
    <property type="entry name" value="EF-hand"/>
    <property type="match status" value="2"/>
</dbReference>
<evidence type="ECO:0000256" key="5">
    <source>
        <dbReference type="SAM" id="MobiDB-lite"/>
    </source>
</evidence>
<comment type="caution">
    <text evidence="7">The sequence shown here is derived from an EMBL/GenBank/DDBJ whole genome shotgun (WGS) entry which is preliminary data.</text>
</comment>
<dbReference type="PROSITE" id="PS00018">
    <property type="entry name" value="EF_HAND_1"/>
    <property type="match status" value="2"/>
</dbReference>
<proteinExistence type="predicted"/>
<feature type="compositionally biased region" description="Basic residues" evidence="5">
    <location>
        <begin position="15"/>
        <end position="24"/>
    </location>
</feature>
<evidence type="ECO:0000259" key="6">
    <source>
        <dbReference type="PROSITE" id="PS50222"/>
    </source>
</evidence>
<dbReference type="CDD" id="cd00051">
    <property type="entry name" value="EFh"/>
    <property type="match status" value="1"/>
</dbReference>
<accession>A0A9D5CN82</accession>
<dbReference type="FunFam" id="1.10.238.10:FF:000089">
    <property type="entry name" value="calmodulin-like protein 3"/>
    <property type="match status" value="1"/>
</dbReference>
<evidence type="ECO:0000256" key="2">
    <source>
        <dbReference type="ARBA" id="ARBA00022723"/>
    </source>
</evidence>
<evidence type="ECO:0000313" key="8">
    <source>
        <dbReference type="Proteomes" id="UP001085076"/>
    </source>
</evidence>
<dbReference type="PANTHER" id="PTHR10891">
    <property type="entry name" value="EF-HAND CALCIUM-BINDING DOMAIN CONTAINING PROTEIN"/>
    <property type="match status" value="1"/>
</dbReference>
<evidence type="ECO:0000256" key="4">
    <source>
        <dbReference type="ARBA" id="ARBA00022837"/>
    </source>
</evidence>